<dbReference type="EMBL" id="SZNT01000929">
    <property type="protein sequence ID" value="TKG97822.1"/>
    <property type="molecule type" value="Genomic_DNA"/>
</dbReference>
<reference evidence="1 2" key="1">
    <citation type="journal article" date="2019" name="Environ. Microbiol.">
        <title>An active ?-lactamase is a part of an orchestrated cell wall stress resistance network of Bacillus subtilis and related rhizosphere species.</title>
        <authorList>
            <person name="Bucher T."/>
            <person name="Keren-Paz A."/>
            <person name="Hausser J."/>
            <person name="Olender T."/>
            <person name="Cytryn E."/>
            <person name="Kolodkin-Gal I."/>
        </authorList>
    </citation>
    <scope>NUCLEOTIDE SEQUENCE [LARGE SCALE GENOMIC DNA]</scope>
    <source>
        <strain evidence="1 2">I4</strain>
    </source>
</reference>
<comment type="caution">
    <text evidence="1">The sequence shown here is derived from an EMBL/GenBank/DDBJ whole genome shotgun (WGS) entry which is preliminary data.</text>
</comment>
<sequence>EPDDKKSFDIFMKQLEISERPYELIRKKQEINFTEAALIRYFQPKYNDIMKYRFPSRTHTEYSDLFKENVDY</sequence>
<dbReference type="AlphaFoldDB" id="A0A9X8ZC13"/>
<feature type="non-terminal residue" evidence="1">
    <location>
        <position position="72"/>
    </location>
</feature>
<dbReference type="Proteomes" id="UP000309170">
    <property type="component" value="Unassembled WGS sequence"/>
</dbReference>
<organism evidence="1 2">
    <name type="scientific">Peribacillus simplex</name>
    <dbReference type="NCBI Taxonomy" id="1478"/>
    <lineage>
        <taxon>Bacteria</taxon>
        <taxon>Bacillati</taxon>
        <taxon>Bacillota</taxon>
        <taxon>Bacilli</taxon>
        <taxon>Bacillales</taxon>
        <taxon>Bacillaceae</taxon>
        <taxon>Peribacillus</taxon>
    </lineage>
</organism>
<proteinExistence type="predicted"/>
<gene>
    <name evidence="1" type="ORF">FC678_26315</name>
</gene>
<feature type="non-terminal residue" evidence="1">
    <location>
        <position position="1"/>
    </location>
</feature>
<name>A0A9X8ZC13_9BACI</name>
<protein>
    <submittedName>
        <fullName evidence="1">Uncharacterized protein</fullName>
    </submittedName>
</protein>
<evidence type="ECO:0000313" key="2">
    <source>
        <dbReference type="Proteomes" id="UP000309170"/>
    </source>
</evidence>
<evidence type="ECO:0000313" key="1">
    <source>
        <dbReference type="EMBL" id="TKG97822.1"/>
    </source>
</evidence>
<accession>A0A9X8ZC13</accession>